<dbReference type="GO" id="GO:0005524">
    <property type="term" value="F:ATP binding"/>
    <property type="evidence" value="ECO:0007669"/>
    <property type="project" value="UniProtKB-UniRule"/>
</dbReference>
<dbReference type="Proteomes" id="UP000754644">
    <property type="component" value="Unassembled WGS sequence"/>
</dbReference>
<dbReference type="GO" id="GO:0004814">
    <property type="term" value="F:arginine-tRNA ligase activity"/>
    <property type="evidence" value="ECO:0007669"/>
    <property type="project" value="InterPro"/>
</dbReference>
<proteinExistence type="inferred from homology"/>
<keyword evidence="8 11" id="KW-0648">Protein biosynthesis</keyword>
<dbReference type="HAMAP" id="MF_00255">
    <property type="entry name" value="Gly_tRNA_synth_beta"/>
    <property type="match status" value="1"/>
</dbReference>
<feature type="domain" description="DALR anticodon binding" evidence="12">
    <location>
        <begin position="579"/>
        <end position="675"/>
    </location>
</feature>
<name>A0A972VVE7_9GAMM</name>
<dbReference type="InterPro" id="IPR006194">
    <property type="entry name" value="Gly-tRNA-synth_heterodimer"/>
</dbReference>
<evidence type="ECO:0000313" key="14">
    <source>
        <dbReference type="Proteomes" id="UP000754644"/>
    </source>
</evidence>
<evidence type="ECO:0000256" key="6">
    <source>
        <dbReference type="ARBA" id="ARBA00022741"/>
    </source>
</evidence>
<gene>
    <name evidence="11" type="primary">glyS</name>
    <name evidence="13" type="ORF">HQ497_03255</name>
</gene>
<evidence type="ECO:0000256" key="2">
    <source>
        <dbReference type="ARBA" id="ARBA00008226"/>
    </source>
</evidence>
<evidence type="ECO:0000256" key="10">
    <source>
        <dbReference type="ARBA" id="ARBA00047937"/>
    </source>
</evidence>
<keyword evidence="5 11" id="KW-0436">Ligase</keyword>
<protein>
    <recommendedName>
        <fullName evidence="11">Glycine--tRNA ligase beta subunit</fullName>
        <ecNumber evidence="11">6.1.1.14</ecNumber>
    </recommendedName>
    <alternativeName>
        <fullName evidence="11">Glycyl-tRNA synthetase beta subunit</fullName>
        <shortName evidence="11">GlyRS</shortName>
    </alternativeName>
</protein>
<sequence>MVVNDLLFELQTEELPPKSLSLLIKSLVTNIKAELTKSQLAYTSVTGYATPRRLAFIVRDLTEQQPNQSIERRGPALQAAYDSDGKPSKALTGFLRSCGLDNADLLENQETPKGTWLVYQQHKSGGNVRELISQIILKSLSTLPIDRKMHWGASRVEFVRPVHSLILLYGEEVLPTQILNCESGRTTVGHRFMSNGLINIKSSNDYVKVLKDNYVIVDFEERKTVISQQLAKVEAIENARVIIDPELLDEVTSLVEWPVALSGKFDAAFLSVPEEALISAMKSHQRYFHLVDLQGKLLPRFVTIANIESKDPNAVIKGNERVISPRLADAAFFYRRDQQTTLESNLERLSNVVFQAKLGTYLDKAKRIAHIAGFIAQQTGADASLAQRAGLLCKADLVSAMVGEFPELQGLMGGYYAEHDGEPTAVVLAIKEHYLPSFSGGELPTSAAGQAVAIADKLDTLTGLFGINQPPTGSKDPFALRRQTLGVIRICIQAELKLDIRETLAVAAGQHSPEFSTTAVYDYLLDRLGTWYQDQGIPGDTFNAVRFSHQVITNLADCDRRVRSIQDFRTQPQAEHLIAANKRVANILKKAGTIDAAIDTKLFQAPAEIALFAALGAAEKAMQTQQNGADQDYEAKCLTLAGLQSTIDAYFDEVMVMADEPAVRSNRLATLQKMRFLFLDIADFSLLQ</sequence>
<keyword evidence="6 11" id="KW-0547">Nucleotide-binding</keyword>
<dbReference type="GO" id="GO:0004820">
    <property type="term" value="F:glycine-tRNA ligase activity"/>
    <property type="evidence" value="ECO:0007669"/>
    <property type="project" value="UniProtKB-UniRule"/>
</dbReference>
<keyword evidence="9 11" id="KW-0030">Aminoacyl-tRNA synthetase</keyword>
<dbReference type="SUPFAM" id="SSF109604">
    <property type="entry name" value="HD-domain/PDEase-like"/>
    <property type="match status" value="1"/>
</dbReference>
<evidence type="ECO:0000256" key="11">
    <source>
        <dbReference type="HAMAP-Rule" id="MF_00255"/>
    </source>
</evidence>
<dbReference type="Pfam" id="PF02092">
    <property type="entry name" value="tRNA_synt_2f"/>
    <property type="match status" value="1"/>
</dbReference>
<keyword evidence="4 11" id="KW-0963">Cytoplasm</keyword>
<evidence type="ECO:0000256" key="5">
    <source>
        <dbReference type="ARBA" id="ARBA00022598"/>
    </source>
</evidence>
<dbReference type="NCBIfam" id="TIGR00211">
    <property type="entry name" value="glyS"/>
    <property type="match status" value="1"/>
</dbReference>
<dbReference type="Pfam" id="PF05746">
    <property type="entry name" value="DALR_1"/>
    <property type="match status" value="1"/>
</dbReference>
<reference evidence="13" key="1">
    <citation type="submission" date="2020-05" db="EMBL/GenBank/DDBJ databases">
        <title>Sulfur intermediates as new biogeochemical hubs in an aquatic model microbial ecosystem.</title>
        <authorList>
            <person name="Vigneron A."/>
        </authorList>
    </citation>
    <scope>NUCLEOTIDE SEQUENCE</scope>
    <source>
        <strain evidence="13">Bin.250</strain>
    </source>
</reference>
<dbReference type="InterPro" id="IPR015944">
    <property type="entry name" value="Gly-tRNA-synth_bsu"/>
</dbReference>
<dbReference type="PROSITE" id="PS50861">
    <property type="entry name" value="AA_TRNA_LIGASE_II_GLYAB"/>
    <property type="match status" value="1"/>
</dbReference>
<dbReference type="EMBL" id="JABMOJ010000116">
    <property type="protein sequence ID" value="NQV64361.1"/>
    <property type="molecule type" value="Genomic_DNA"/>
</dbReference>
<comment type="similarity">
    <text evidence="2 11">Belongs to the class-II aminoacyl-tRNA synthetase family.</text>
</comment>
<evidence type="ECO:0000256" key="1">
    <source>
        <dbReference type="ARBA" id="ARBA00004496"/>
    </source>
</evidence>
<dbReference type="InterPro" id="IPR008909">
    <property type="entry name" value="DALR_anticod-bd"/>
</dbReference>
<dbReference type="AlphaFoldDB" id="A0A972VVE7"/>
<comment type="subunit">
    <text evidence="3 11">Tetramer of two alpha and two beta subunits.</text>
</comment>
<dbReference type="PANTHER" id="PTHR30075">
    <property type="entry name" value="GLYCYL-TRNA SYNTHETASE"/>
    <property type="match status" value="1"/>
</dbReference>
<evidence type="ECO:0000256" key="7">
    <source>
        <dbReference type="ARBA" id="ARBA00022840"/>
    </source>
</evidence>
<comment type="subcellular location">
    <subcellularLocation>
        <location evidence="1 11">Cytoplasm</location>
    </subcellularLocation>
</comment>
<comment type="catalytic activity">
    <reaction evidence="10 11">
        <text>tRNA(Gly) + glycine + ATP = glycyl-tRNA(Gly) + AMP + diphosphate</text>
        <dbReference type="Rhea" id="RHEA:16013"/>
        <dbReference type="Rhea" id="RHEA-COMP:9664"/>
        <dbReference type="Rhea" id="RHEA-COMP:9683"/>
        <dbReference type="ChEBI" id="CHEBI:30616"/>
        <dbReference type="ChEBI" id="CHEBI:33019"/>
        <dbReference type="ChEBI" id="CHEBI:57305"/>
        <dbReference type="ChEBI" id="CHEBI:78442"/>
        <dbReference type="ChEBI" id="CHEBI:78522"/>
        <dbReference type="ChEBI" id="CHEBI:456215"/>
        <dbReference type="EC" id="6.1.1.14"/>
    </reaction>
</comment>
<evidence type="ECO:0000256" key="8">
    <source>
        <dbReference type="ARBA" id="ARBA00022917"/>
    </source>
</evidence>
<evidence type="ECO:0000259" key="12">
    <source>
        <dbReference type="Pfam" id="PF05746"/>
    </source>
</evidence>
<dbReference type="GO" id="GO:0006420">
    <property type="term" value="P:arginyl-tRNA aminoacylation"/>
    <property type="evidence" value="ECO:0007669"/>
    <property type="project" value="InterPro"/>
</dbReference>
<evidence type="ECO:0000313" key="13">
    <source>
        <dbReference type="EMBL" id="NQV64361.1"/>
    </source>
</evidence>
<evidence type="ECO:0000256" key="4">
    <source>
        <dbReference type="ARBA" id="ARBA00022490"/>
    </source>
</evidence>
<dbReference type="PRINTS" id="PR01045">
    <property type="entry name" value="TRNASYNTHGB"/>
</dbReference>
<evidence type="ECO:0000256" key="3">
    <source>
        <dbReference type="ARBA" id="ARBA00011209"/>
    </source>
</evidence>
<dbReference type="GO" id="GO:0006426">
    <property type="term" value="P:glycyl-tRNA aminoacylation"/>
    <property type="evidence" value="ECO:0007669"/>
    <property type="project" value="UniProtKB-UniRule"/>
</dbReference>
<accession>A0A972VVE7</accession>
<comment type="caution">
    <text evidence="13">The sequence shown here is derived from an EMBL/GenBank/DDBJ whole genome shotgun (WGS) entry which is preliminary data.</text>
</comment>
<keyword evidence="7 11" id="KW-0067">ATP-binding</keyword>
<dbReference type="PANTHER" id="PTHR30075:SF2">
    <property type="entry name" value="GLYCINE--TRNA LIGASE, CHLOROPLASTIC_MITOCHONDRIAL 2"/>
    <property type="match status" value="1"/>
</dbReference>
<organism evidence="13 14">
    <name type="scientific">SAR86 cluster bacterium</name>
    <dbReference type="NCBI Taxonomy" id="2030880"/>
    <lineage>
        <taxon>Bacteria</taxon>
        <taxon>Pseudomonadati</taxon>
        <taxon>Pseudomonadota</taxon>
        <taxon>Gammaproteobacteria</taxon>
        <taxon>SAR86 cluster</taxon>
    </lineage>
</organism>
<dbReference type="GO" id="GO:0005829">
    <property type="term" value="C:cytosol"/>
    <property type="evidence" value="ECO:0007669"/>
    <property type="project" value="TreeGrafter"/>
</dbReference>
<dbReference type="EC" id="6.1.1.14" evidence="11"/>
<evidence type="ECO:0000256" key="9">
    <source>
        <dbReference type="ARBA" id="ARBA00023146"/>
    </source>
</evidence>